<feature type="region of interest" description="Disordered" evidence="3">
    <location>
        <begin position="579"/>
        <end position="611"/>
    </location>
</feature>
<dbReference type="SMART" id="SM01046">
    <property type="entry name" value="c-SKI_SMAD_bind"/>
    <property type="match status" value="1"/>
</dbReference>
<dbReference type="InterPro" id="IPR009061">
    <property type="entry name" value="DNA-bd_dom_put_sf"/>
</dbReference>
<dbReference type="PANTHER" id="PTHR10005">
    <property type="entry name" value="SKI ONCOGENE-RELATED"/>
    <property type="match status" value="1"/>
</dbReference>
<proteinExistence type="inferred from homology"/>
<keyword evidence="2" id="KW-0175">Coiled coil</keyword>
<dbReference type="InterPro" id="IPR010919">
    <property type="entry name" value="SAND-like_dom_sf"/>
</dbReference>
<dbReference type="PANTHER" id="PTHR10005:SF25">
    <property type="entry name" value="SNO ONCOGENE, ISOFORM B"/>
    <property type="match status" value="1"/>
</dbReference>
<sequence length="672" mass="75191">MMETIPQQPAYNPHLKKVLKTYQLSAVKSLQGPSTVLRTEGVVTVTLVPKKEDPSPEPYITPPPPPIQLLPILTTSDQSRSELSETLLEGETISCFVVGGEKRLCLPQILNSVLRDFILPQINQVCDDLQIFCSRCNPEQLEVLKLSGILPSSAPSCGLMTKTDAERLCSALLHQRIESIPRHIDKLVTFSFKVYHECFGKCKGVCMPELFINGESLCIQCLECNGFFSPQKFVCHVHQTSENRTCHWGFESCKWRSYLLAVEEQQNYDQCLKILQIFKEQHTGTTSSGKRKQLSDLLEKCKTARSKEEEKLLSDDVILSKKPKLDDGSPPFLARLPYDTALHHYYSWQYDWASLSQVLPFRTWPGMPPLPTDKHLPKSLKDSVPSYLSHEPPVLLHPERVVPHSQSEQFETSFQPNVALAPPVHKTSHEHPPPHSIRREIKKERLKDYSNAKPIPNGGGCGKSSVPLSSSNPQLELSDTDDSTLVPVNPEGGLSDTDDSASETSLKPGHSSRVVDQVAAVLDALSDAKETTRQRVIRLVERLALRIDKVESENSRLKNECSDLRRQLDVRRKDETCSPAAVTEDTKPGTVCRSSPVSVITPTSSSPPAPAIKQEPVEFELSPPPPPPKQECCIRACRCQINFARDVGICLQKLFPEFVQQMLGLLRINRKQ</sequence>
<protein>
    <submittedName>
        <fullName evidence="5">Ski oncogene</fullName>
    </submittedName>
</protein>
<dbReference type="GO" id="GO:0005634">
    <property type="term" value="C:nucleus"/>
    <property type="evidence" value="ECO:0007669"/>
    <property type="project" value="TreeGrafter"/>
</dbReference>
<dbReference type="SUPFAM" id="SSF63763">
    <property type="entry name" value="SAND domain-like"/>
    <property type="match status" value="1"/>
</dbReference>
<feature type="compositionally biased region" description="Low complexity" evidence="3">
    <location>
        <begin position="594"/>
        <end position="604"/>
    </location>
</feature>
<feature type="region of interest" description="Disordered" evidence="3">
    <location>
        <begin position="450"/>
        <end position="512"/>
    </location>
</feature>
<dbReference type="InterPro" id="IPR014890">
    <property type="entry name" value="c-SKI_SMAD4-bd_dom"/>
</dbReference>
<evidence type="ECO:0000256" key="1">
    <source>
        <dbReference type="ARBA" id="ARBA00009513"/>
    </source>
</evidence>
<dbReference type="Pfam" id="PF02437">
    <property type="entry name" value="Ski_Sno_DHD"/>
    <property type="match status" value="1"/>
</dbReference>
<dbReference type="CDD" id="cd21079">
    <property type="entry name" value="DHD_Ski_Sno"/>
    <property type="match status" value="1"/>
</dbReference>
<accession>A0A8D8RVI1</accession>
<dbReference type="AlphaFoldDB" id="A0A8D8RVI1"/>
<comment type="similarity">
    <text evidence="1">Belongs to the SKI family.</text>
</comment>
<dbReference type="GO" id="GO:0000978">
    <property type="term" value="F:RNA polymerase II cis-regulatory region sequence-specific DNA binding"/>
    <property type="evidence" value="ECO:0007669"/>
    <property type="project" value="TreeGrafter"/>
</dbReference>
<name>A0A8D8RVI1_9HEMI</name>
<dbReference type="GO" id="GO:0046332">
    <property type="term" value="F:SMAD binding"/>
    <property type="evidence" value="ECO:0007669"/>
    <property type="project" value="InterPro"/>
</dbReference>
<dbReference type="EMBL" id="HBUF01191301">
    <property type="protein sequence ID" value="CAG6658463.1"/>
    <property type="molecule type" value="Transcribed_RNA"/>
</dbReference>
<organism evidence="5">
    <name type="scientific">Cacopsylla melanoneura</name>
    <dbReference type="NCBI Taxonomy" id="428564"/>
    <lineage>
        <taxon>Eukaryota</taxon>
        <taxon>Metazoa</taxon>
        <taxon>Ecdysozoa</taxon>
        <taxon>Arthropoda</taxon>
        <taxon>Hexapoda</taxon>
        <taxon>Insecta</taxon>
        <taxon>Pterygota</taxon>
        <taxon>Neoptera</taxon>
        <taxon>Paraneoptera</taxon>
        <taxon>Hemiptera</taxon>
        <taxon>Sternorrhyncha</taxon>
        <taxon>Psylloidea</taxon>
        <taxon>Psyllidae</taxon>
        <taxon>Psyllinae</taxon>
        <taxon>Cacopsylla</taxon>
    </lineage>
</organism>
<feature type="domain" description="c-SKI SMAD4-binding" evidence="4">
    <location>
        <begin position="191"/>
        <end position="283"/>
    </location>
</feature>
<dbReference type="InterPro" id="IPR037000">
    <property type="entry name" value="Ski_DNA-bd_sf"/>
</dbReference>
<feature type="compositionally biased region" description="Polar residues" evidence="3">
    <location>
        <begin position="466"/>
        <end position="477"/>
    </location>
</feature>
<evidence type="ECO:0000256" key="3">
    <source>
        <dbReference type="SAM" id="MobiDB-lite"/>
    </source>
</evidence>
<evidence type="ECO:0000256" key="2">
    <source>
        <dbReference type="SAM" id="Coils"/>
    </source>
</evidence>
<dbReference type="Gene3D" id="3.10.390.10">
    <property type="entry name" value="SAND domain-like"/>
    <property type="match status" value="1"/>
</dbReference>
<reference evidence="5" key="1">
    <citation type="submission" date="2021-05" db="EMBL/GenBank/DDBJ databases">
        <authorList>
            <person name="Alioto T."/>
            <person name="Alioto T."/>
            <person name="Gomez Garrido J."/>
        </authorList>
    </citation>
    <scope>NUCLEOTIDE SEQUENCE</scope>
</reference>
<evidence type="ECO:0000313" key="5">
    <source>
        <dbReference type="EMBL" id="CAG6658463.1"/>
    </source>
</evidence>
<dbReference type="SUPFAM" id="SSF46955">
    <property type="entry name" value="Putative DNA-binding domain"/>
    <property type="match status" value="1"/>
</dbReference>
<dbReference type="FunFam" id="3.10.260.20:FF:000002">
    <property type="entry name" value="SKI-like oncogene a"/>
    <property type="match status" value="1"/>
</dbReference>
<dbReference type="InterPro" id="IPR023216">
    <property type="entry name" value="Tscrpt_reg_SKI_SnoN"/>
</dbReference>
<dbReference type="GO" id="GO:0005737">
    <property type="term" value="C:cytoplasm"/>
    <property type="evidence" value="ECO:0007669"/>
    <property type="project" value="TreeGrafter"/>
</dbReference>
<feature type="coiled-coil region" evidence="2">
    <location>
        <begin position="533"/>
        <end position="574"/>
    </location>
</feature>
<dbReference type="GO" id="GO:0030514">
    <property type="term" value="P:negative regulation of BMP signaling pathway"/>
    <property type="evidence" value="ECO:0007669"/>
    <property type="project" value="TreeGrafter"/>
</dbReference>
<evidence type="ECO:0000259" key="4">
    <source>
        <dbReference type="SMART" id="SM01046"/>
    </source>
</evidence>
<dbReference type="Gene3D" id="3.10.260.20">
    <property type="entry name" value="Ski"/>
    <property type="match status" value="1"/>
</dbReference>
<dbReference type="InterPro" id="IPR003380">
    <property type="entry name" value="SKI/SNO/DAC"/>
</dbReference>
<dbReference type="GO" id="GO:0005667">
    <property type="term" value="C:transcription regulator complex"/>
    <property type="evidence" value="ECO:0007669"/>
    <property type="project" value="TreeGrafter"/>
</dbReference>
<dbReference type="Pfam" id="PF08782">
    <property type="entry name" value="c-SKI_SMAD_bind"/>
    <property type="match status" value="1"/>
</dbReference>
<dbReference type="GO" id="GO:0000981">
    <property type="term" value="F:DNA-binding transcription factor activity, RNA polymerase II-specific"/>
    <property type="evidence" value="ECO:0007669"/>
    <property type="project" value="TreeGrafter"/>
</dbReference>